<evidence type="ECO:0000313" key="1">
    <source>
        <dbReference type="EMBL" id="AUX76228.1"/>
    </source>
</evidence>
<gene>
    <name evidence="1" type="ORF">NXT3_CH01653</name>
</gene>
<organism evidence="1 2">
    <name type="scientific">Rhizobium fredii</name>
    <name type="common">Sinorhizobium fredii</name>
    <dbReference type="NCBI Taxonomy" id="380"/>
    <lineage>
        <taxon>Bacteria</taxon>
        <taxon>Pseudomonadati</taxon>
        <taxon>Pseudomonadota</taxon>
        <taxon>Alphaproteobacteria</taxon>
        <taxon>Hyphomicrobiales</taxon>
        <taxon>Rhizobiaceae</taxon>
        <taxon>Sinorhizobium/Ensifer group</taxon>
        <taxon>Sinorhizobium</taxon>
    </lineage>
</organism>
<protein>
    <submittedName>
        <fullName evidence="1">Uncharacterized protein</fullName>
    </submittedName>
</protein>
<name>A0A2L0H442_RHIFR</name>
<accession>A0A2L0H442</accession>
<proteinExistence type="predicted"/>
<dbReference type="Proteomes" id="UP000239340">
    <property type="component" value="Chromosome"/>
</dbReference>
<dbReference type="RefSeq" id="WP_158665321.1">
    <property type="nucleotide sequence ID" value="NZ_CP024307.1"/>
</dbReference>
<reference evidence="1 2" key="1">
    <citation type="submission" date="2017-10" db="EMBL/GenBank/DDBJ databases">
        <title>Analysis of the genome sequences of Rhizobium populations associated to common bean (phaseolus vulgaris).</title>
        <authorList>
            <person name="Bustos P."/>
            <person name="Santamaria R.I."/>
            <person name="Miranda-Sanchez F."/>
            <person name="Perez-Carrascal O."/>
            <person name="Juarez S."/>
            <person name="Lozano L."/>
            <person name="Martinez-Flores I."/>
            <person name="Vinuesa P."/>
            <person name="Martinez-Romero E."/>
            <person name="Cevallos M.A."/>
            <person name="Romero D."/>
            <person name="Davila G."/>
            <person name="Gonzalez V."/>
        </authorList>
    </citation>
    <scope>NUCLEOTIDE SEQUENCE [LARGE SCALE GENOMIC DNA]</scope>
    <source>
        <strain evidence="1 2">NXT3</strain>
    </source>
</reference>
<sequence length="73" mass="7958">MYADRHEGFIRITDPDDDHGDVAIADYLLDDLQEGCAQLAVALAKDQCSSAPRIVDAAADHASRVCREICRLA</sequence>
<dbReference type="AlphaFoldDB" id="A0A2L0H442"/>
<evidence type="ECO:0000313" key="2">
    <source>
        <dbReference type="Proteomes" id="UP000239340"/>
    </source>
</evidence>
<dbReference type="EMBL" id="CP024307">
    <property type="protein sequence ID" value="AUX76228.1"/>
    <property type="molecule type" value="Genomic_DNA"/>
</dbReference>